<protein>
    <submittedName>
        <fullName evidence="1">AIR synthase related protein</fullName>
    </submittedName>
</protein>
<comment type="caution">
    <text evidence="1">The sequence shown here is derived from an EMBL/GenBank/DDBJ whole genome shotgun (WGS) entry which is preliminary data.</text>
</comment>
<gene>
    <name evidence="1" type="ORF">TQ35_0001260</name>
</gene>
<dbReference type="EMBL" id="JZWS03000001">
    <property type="protein sequence ID" value="MEW9490826.1"/>
    <property type="molecule type" value="Genomic_DNA"/>
</dbReference>
<reference evidence="1" key="1">
    <citation type="submission" date="2024-07" db="EMBL/GenBank/DDBJ databases">
        <title>Metagenome and Metagenome-Assembled Genomes of Archaea from a hot spring from the geothermal field of Los Azufres, Mexico.</title>
        <authorList>
            <person name="Marin-Paredes R."/>
            <person name="Martinez-Romero E."/>
            <person name="Servin-Garciduenas L.E."/>
        </authorList>
    </citation>
    <scope>NUCLEOTIDE SEQUENCE</scope>
    <source>
        <strain evidence="1">AZ1-454</strain>
    </source>
</reference>
<sequence>MKLEDIGEHEFINKVIRSFIGNKVLEDVFFKNGLGYKIDGFQLSYLFPFMDYYDVGWKAVTGVVSDLVYSLSQPKIIMASFGLPGKTEASEAEKLIRGIYESSLYYNAEYAGGDTNGSSSSGWIDVMGVGELVCERYNDIKEGDELVLTNPVGLTSNVFISYLNGFKIPILHEAEIKVKHPVVNIHALNVLRELCPIISYSTDVSDGVLISMYNVVKRFNVGIEVTKLPIDDNVISLMSNYGYTYLDILRYSGEEYEGLIAVRKGNTEKVISKLKSIGMRPFVVGKVTSGSNEVTYKGKRLDEAGWDNFKGWF</sequence>
<name>A0ACC6TM03_9CREN</name>
<dbReference type="Proteomes" id="UP000053480">
    <property type="component" value="Unassembled WGS sequence"/>
</dbReference>
<accession>A0ACC6TM03</accession>
<evidence type="ECO:0000313" key="1">
    <source>
        <dbReference type="EMBL" id="MEW9490826.1"/>
    </source>
</evidence>
<proteinExistence type="predicted"/>
<evidence type="ECO:0000313" key="2">
    <source>
        <dbReference type="Proteomes" id="UP000053480"/>
    </source>
</evidence>
<organism evidence="1 2">
    <name type="scientific">Candidatus Aramenus sulfurataquae</name>
    <dbReference type="NCBI Taxonomy" id="1326980"/>
    <lineage>
        <taxon>Archaea</taxon>
        <taxon>Thermoproteota</taxon>
        <taxon>Thermoprotei</taxon>
        <taxon>Sulfolobales</taxon>
        <taxon>Sulfolobaceae</taxon>
        <taxon>Candidatus Aramenus</taxon>
    </lineage>
</organism>